<name>A0A124I3T2_9ACTN</name>
<dbReference type="RefSeq" id="WP_055633143.1">
    <property type="nucleotide sequence ID" value="NZ_JBIRRP010000016.1"/>
</dbReference>
<sequence>MEFFATVVLVSLLLWIVWSFVSVLRGGNGGETRSEPLSVGQWAVRIAGPPVLGLIAASIGQGLASVGR</sequence>
<keyword evidence="1" id="KW-0472">Membrane</keyword>
<keyword evidence="1" id="KW-1133">Transmembrane helix</keyword>
<accession>A0A124I3T2</accession>
<reference evidence="2 3" key="1">
    <citation type="submission" date="2015-10" db="EMBL/GenBank/DDBJ databases">
        <title>Draft genome sequence of Streptomyces griseoruber DSM 40281, type strain for the species Streptomyces griseoruber.</title>
        <authorList>
            <person name="Ruckert C."/>
            <person name="Winkler A."/>
            <person name="Kalinowski J."/>
            <person name="Kampfer P."/>
            <person name="Glaeser S."/>
        </authorList>
    </citation>
    <scope>NUCLEOTIDE SEQUENCE [LARGE SCALE GENOMIC DNA]</scope>
    <source>
        <strain evidence="2 3">DSM 40281</strain>
    </source>
</reference>
<gene>
    <name evidence="2" type="ORF">AQJ64_16215</name>
</gene>
<comment type="caution">
    <text evidence="2">The sequence shown here is derived from an EMBL/GenBank/DDBJ whole genome shotgun (WGS) entry which is preliminary data.</text>
</comment>
<evidence type="ECO:0000256" key="1">
    <source>
        <dbReference type="SAM" id="Phobius"/>
    </source>
</evidence>
<organism evidence="2 3">
    <name type="scientific">Streptomyces griseoruber</name>
    <dbReference type="NCBI Taxonomy" id="1943"/>
    <lineage>
        <taxon>Bacteria</taxon>
        <taxon>Bacillati</taxon>
        <taxon>Actinomycetota</taxon>
        <taxon>Actinomycetes</taxon>
        <taxon>Kitasatosporales</taxon>
        <taxon>Streptomycetaceae</taxon>
        <taxon>Streptomyces</taxon>
    </lineage>
</organism>
<proteinExistence type="predicted"/>
<dbReference type="Proteomes" id="UP000052982">
    <property type="component" value="Unassembled WGS sequence"/>
</dbReference>
<dbReference type="AlphaFoldDB" id="A0A124I3T2"/>
<evidence type="ECO:0000313" key="3">
    <source>
        <dbReference type="Proteomes" id="UP000052982"/>
    </source>
</evidence>
<dbReference type="STRING" id="1943.AQJ64_16215"/>
<dbReference type="EMBL" id="LMWW01000018">
    <property type="protein sequence ID" value="KUN84299.1"/>
    <property type="molecule type" value="Genomic_DNA"/>
</dbReference>
<evidence type="ECO:0000313" key="2">
    <source>
        <dbReference type="EMBL" id="KUN84299.1"/>
    </source>
</evidence>
<feature type="transmembrane region" description="Helical" evidence="1">
    <location>
        <begin position="43"/>
        <end position="64"/>
    </location>
</feature>
<protein>
    <submittedName>
        <fullName evidence="2">Uncharacterized protein</fullName>
    </submittedName>
</protein>
<keyword evidence="3" id="KW-1185">Reference proteome</keyword>
<keyword evidence="1" id="KW-0812">Transmembrane</keyword>